<protein>
    <submittedName>
        <fullName evidence="2">von Willebrand factor type A domain protein</fullName>
    </submittedName>
</protein>
<dbReference type="SUPFAM" id="SSF53300">
    <property type="entry name" value="vWA-like"/>
    <property type="match status" value="2"/>
</dbReference>
<organism evidence="2 3">
    <name type="scientific">Novipirellula aureliae</name>
    <dbReference type="NCBI Taxonomy" id="2527966"/>
    <lineage>
        <taxon>Bacteria</taxon>
        <taxon>Pseudomonadati</taxon>
        <taxon>Planctomycetota</taxon>
        <taxon>Planctomycetia</taxon>
        <taxon>Pirellulales</taxon>
        <taxon>Pirellulaceae</taxon>
        <taxon>Novipirellula</taxon>
    </lineage>
</organism>
<sequence>MQSLGRGRCVLAILTRSIVITAIVSAIAGIQIQRMTDRITVMYVIDQSDSIDPAYRSQLYDYARQNAIENRDVGREDLAGVILFGADAAIELPPLDDGLPFRSALRRVGLRTDATNLEDALRLAASSMPSDTRRRIVVFSDGNQTRGQVERIAANLVASRIGIDFVTVPPESGTDVILQRLDVPSVIRDGQPIETRVLIEQLGSKASSDPVKGRLRMTRNAGGDEELLLEEPIELKPGSNVFPIRHTIDRPGAYTYTAEFIASDPTSDTRNQNNRTTAFVNVVGKGRVLMITPARQVNQWESIANLLRDEAIEVTVQASDSMFGTLAELQAYSAVILADLPRASDDPSRSIAFVSDQQIAMLVRNTQQLGAGLLMIGGPDSFGAGGWTGTEIERAMPVDFEIKNSKVAAVGALALVIDSSGSMDGEKMMLCKAAARAAVQSLGARDYIGITAFDSEAHPIVPMQTVADRTHLFPLIGRIATGGGTNMFPAMQQAVVSLVRNDAAVKHMILLTDGRTMSANFDDLVAKATQANITITSVAIGADADVELMRRIATGGNGKLYHVHSPRAIPQIVMRETRRVSRPLIFESQQGVEPTIAFPHATLSGIDAVPPVHGFVMTTIKDSPLAQSLIVAPGPMQTDHPLLAAWQFGLGRSAVWTTDTGQRWATDWNAWPGKAKLISQLVRWLMRPTGDTGDFTLHTRIEDGKVQIVVNAINQDGDYLDFLEPSASVLDPKLNPVPVALNQTAPGRYVGSFPTDQAGVYFIQVTPGAAQAPLTAGVTVTADDEYRSRTINEPLIRRLTMNQSDAEIVPLVDASTDKPISINPFRRGLPAIQTIRDNWPTMVVLGCCVFFADCLVRRIAFQFNWINRFWTPFNRQPPETDRIQRLDALQHAKREATTERSTKGFVTQFNEEEVEVEEEAELTYSERLLQAKRRARSQ</sequence>
<dbReference type="SMART" id="SM00327">
    <property type="entry name" value="VWA"/>
    <property type="match status" value="2"/>
</dbReference>
<gene>
    <name evidence="2" type="ORF">Q31b_51890</name>
</gene>
<dbReference type="PROSITE" id="PS50234">
    <property type="entry name" value="VWFA"/>
    <property type="match status" value="2"/>
</dbReference>
<dbReference type="Pfam" id="PF13519">
    <property type="entry name" value="VWA_2"/>
    <property type="match status" value="1"/>
</dbReference>
<dbReference type="CDD" id="cd00198">
    <property type="entry name" value="vWFA"/>
    <property type="match status" value="1"/>
</dbReference>
<dbReference type="PANTHER" id="PTHR37947">
    <property type="entry name" value="BLL2462 PROTEIN"/>
    <property type="match status" value="1"/>
</dbReference>
<proteinExistence type="predicted"/>
<dbReference type="InterPro" id="IPR002035">
    <property type="entry name" value="VWF_A"/>
</dbReference>
<reference evidence="2 3" key="1">
    <citation type="submission" date="2019-02" db="EMBL/GenBank/DDBJ databases">
        <title>Deep-cultivation of Planctomycetes and their phenomic and genomic characterization uncovers novel biology.</title>
        <authorList>
            <person name="Wiegand S."/>
            <person name="Jogler M."/>
            <person name="Boedeker C."/>
            <person name="Pinto D."/>
            <person name="Vollmers J."/>
            <person name="Rivas-Marin E."/>
            <person name="Kohn T."/>
            <person name="Peeters S.H."/>
            <person name="Heuer A."/>
            <person name="Rast P."/>
            <person name="Oberbeckmann S."/>
            <person name="Bunk B."/>
            <person name="Jeske O."/>
            <person name="Meyerdierks A."/>
            <person name="Storesund J.E."/>
            <person name="Kallscheuer N."/>
            <person name="Luecker S."/>
            <person name="Lage O.M."/>
            <person name="Pohl T."/>
            <person name="Merkel B.J."/>
            <person name="Hornburger P."/>
            <person name="Mueller R.-W."/>
            <person name="Bruemmer F."/>
            <person name="Labrenz M."/>
            <person name="Spormann A.M."/>
            <person name="Op Den Camp H."/>
            <person name="Overmann J."/>
            <person name="Amann R."/>
            <person name="Jetten M.S.M."/>
            <person name="Mascher T."/>
            <person name="Medema M.H."/>
            <person name="Devos D.P."/>
            <person name="Kaster A.-K."/>
            <person name="Ovreas L."/>
            <person name="Rohde M."/>
            <person name="Galperin M.Y."/>
            <person name="Jogler C."/>
        </authorList>
    </citation>
    <scope>NUCLEOTIDE SEQUENCE [LARGE SCALE GENOMIC DNA]</scope>
    <source>
        <strain evidence="2 3">Q31b</strain>
    </source>
</reference>
<dbReference type="Pfam" id="PF07090">
    <property type="entry name" value="GATase1_like"/>
    <property type="match status" value="1"/>
</dbReference>
<dbReference type="SUPFAM" id="SSF52317">
    <property type="entry name" value="Class I glutamine amidotransferase-like"/>
    <property type="match status" value="1"/>
</dbReference>
<evidence type="ECO:0000313" key="2">
    <source>
        <dbReference type="EMBL" id="TWU35754.1"/>
    </source>
</evidence>
<dbReference type="Gene3D" id="3.40.50.880">
    <property type="match status" value="2"/>
</dbReference>
<feature type="domain" description="VWFA" evidence="1">
    <location>
        <begin position="412"/>
        <end position="577"/>
    </location>
</feature>
<dbReference type="InterPro" id="IPR029062">
    <property type="entry name" value="Class_I_gatase-like"/>
</dbReference>
<dbReference type="InterPro" id="IPR010768">
    <property type="entry name" value="GATase1-like"/>
</dbReference>
<dbReference type="EMBL" id="SJPY01000009">
    <property type="protein sequence ID" value="TWU35754.1"/>
    <property type="molecule type" value="Genomic_DNA"/>
</dbReference>
<evidence type="ECO:0000259" key="1">
    <source>
        <dbReference type="PROSITE" id="PS50234"/>
    </source>
</evidence>
<evidence type="ECO:0000313" key="3">
    <source>
        <dbReference type="Proteomes" id="UP000315471"/>
    </source>
</evidence>
<accession>A0A5C6DI60</accession>
<dbReference type="Pfam" id="PF00092">
    <property type="entry name" value="VWA"/>
    <property type="match status" value="1"/>
</dbReference>
<dbReference type="Proteomes" id="UP000315471">
    <property type="component" value="Unassembled WGS sequence"/>
</dbReference>
<dbReference type="Gene3D" id="3.40.50.410">
    <property type="entry name" value="von Willebrand factor, type A domain"/>
    <property type="match status" value="1"/>
</dbReference>
<keyword evidence="3" id="KW-1185">Reference proteome</keyword>
<dbReference type="InterPro" id="IPR036465">
    <property type="entry name" value="vWFA_dom_sf"/>
</dbReference>
<comment type="caution">
    <text evidence="2">The sequence shown here is derived from an EMBL/GenBank/DDBJ whole genome shotgun (WGS) entry which is preliminary data.</text>
</comment>
<dbReference type="PANTHER" id="PTHR37947:SF2">
    <property type="entry name" value="VON WILLEBRAND FACTOR TYPE A"/>
    <property type="match status" value="1"/>
</dbReference>
<dbReference type="AlphaFoldDB" id="A0A5C6DI60"/>
<name>A0A5C6DI60_9BACT</name>
<feature type="domain" description="VWFA" evidence="1">
    <location>
        <begin position="40"/>
        <end position="168"/>
    </location>
</feature>